<protein>
    <recommendedName>
        <fullName evidence="3">CCHC-type domain-containing protein</fullName>
    </recommendedName>
</protein>
<evidence type="ECO:0000256" key="1">
    <source>
        <dbReference type="PROSITE-ProRule" id="PRU00047"/>
    </source>
</evidence>
<sequence length="609" mass="67855">MDSTSGEGRARQVEPVGTDPVIGSDSEEEVLELEDIAPEQQTPDHWGILARVLGSKHVNPQAFSNLLGKLWNPCKGMEVEQVGRNFFLFQFFAKRDRQEVLEAETLWFFEKRVVVMKEITGDEVLTQVDLNEIPIWVQLHNIPWNQRSQSNVMSITLKAGTFICFDEKGEKGWGRFVRFRINMHVEKPIRRSVFIRTGQGTKVEVSFRYEGLPNFCYLCGRIDHLLKDCDQRSEESDEEERTCYGEWLRASPRKPFRLRTKAAPPMTTATRPEVVWKLAYPSNMDKGNQNARMEKDHLTATLDRVLCLNTVDSVISQKSHLERDNGVHQASAGSEDGFLELLSVATDKPADGTDQEEAGGELSALVERQVGEETQLMQKDFPVFTMGSEGQGYVQGGRREGSKQKSGNAAGQRHQGAVEVMTKQFLRGQTEAVTLGPESEPTNWGEGSQVAIPTDLENFGLGQTRDHWKRMARKGVVLGEYGRLLHRGGVNGGGSASVRRVAEVVESLPPSSASKPRSTVGCCFGRIGSALLLWWPGCVVPAVCSSKPRRVFGSRECCCKTRISSSVLVSFLCPALFPALSSSAARLMAQRKRKPGDEEEDLNNMFKIL</sequence>
<keyword evidence="5" id="KW-1185">Reference proteome</keyword>
<dbReference type="EMBL" id="JAKUCV010007737">
    <property type="protein sequence ID" value="KAJ4822197.1"/>
    <property type="molecule type" value="Genomic_DNA"/>
</dbReference>
<evidence type="ECO:0000259" key="3">
    <source>
        <dbReference type="PROSITE" id="PS50158"/>
    </source>
</evidence>
<keyword evidence="1" id="KW-0863">Zinc-finger</keyword>
<organism evidence="4 5">
    <name type="scientific">Turnera subulata</name>
    <dbReference type="NCBI Taxonomy" id="218843"/>
    <lineage>
        <taxon>Eukaryota</taxon>
        <taxon>Viridiplantae</taxon>
        <taxon>Streptophyta</taxon>
        <taxon>Embryophyta</taxon>
        <taxon>Tracheophyta</taxon>
        <taxon>Spermatophyta</taxon>
        <taxon>Magnoliopsida</taxon>
        <taxon>eudicotyledons</taxon>
        <taxon>Gunneridae</taxon>
        <taxon>Pentapetalae</taxon>
        <taxon>rosids</taxon>
        <taxon>fabids</taxon>
        <taxon>Malpighiales</taxon>
        <taxon>Passifloraceae</taxon>
        <taxon>Turnera</taxon>
    </lineage>
</organism>
<dbReference type="GO" id="GO:0008270">
    <property type="term" value="F:zinc ion binding"/>
    <property type="evidence" value="ECO:0007669"/>
    <property type="project" value="UniProtKB-KW"/>
</dbReference>
<dbReference type="PROSITE" id="PS50158">
    <property type="entry name" value="ZF_CCHC"/>
    <property type="match status" value="1"/>
</dbReference>
<dbReference type="Pfam" id="PF14392">
    <property type="entry name" value="zf-CCHC_4"/>
    <property type="match status" value="1"/>
</dbReference>
<feature type="domain" description="CCHC-type" evidence="3">
    <location>
        <begin position="216"/>
        <end position="231"/>
    </location>
</feature>
<feature type="region of interest" description="Disordered" evidence="2">
    <location>
        <begin position="1"/>
        <end position="25"/>
    </location>
</feature>
<proteinExistence type="predicted"/>
<reference evidence="4" key="1">
    <citation type="submission" date="2022-02" db="EMBL/GenBank/DDBJ databases">
        <authorList>
            <person name="Henning P.M."/>
            <person name="McCubbin A.G."/>
            <person name="Shore J.S."/>
        </authorList>
    </citation>
    <scope>NUCLEOTIDE SEQUENCE</scope>
    <source>
        <strain evidence="4">F60SS</strain>
        <tissue evidence="4">Leaves</tissue>
    </source>
</reference>
<accession>A0A9Q0IZA1</accession>
<gene>
    <name evidence="4" type="ORF">Tsubulata_030999</name>
</gene>
<dbReference type="InterPro" id="IPR025836">
    <property type="entry name" value="Zn_knuckle_CX2CX4HX4C"/>
</dbReference>
<dbReference type="OrthoDB" id="1939268at2759"/>
<reference evidence="4" key="2">
    <citation type="journal article" date="2023" name="Plants (Basel)">
        <title>Annotation of the Turnera subulata (Passifloraceae) Draft Genome Reveals the S-Locus Evolved after the Divergence of Turneroideae from Passifloroideae in a Stepwise Manner.</title>
        <authorList>
            <person name="Henning P.M."/>
            <person name="Roalson E.H."/>
            <person name="Mir W."/>
            <person name="McCubbin A.G."/>
            <person name="Shore J.S."/>
        </authorList>
    </citation>
    <scope>NUCLEOTIDE SEQUENCE</scope>
    <source>
        <strain evidence="4">F60SS</strain>
    </source>
</reference>
<keyword evidence="1" id="KW-0862">Zinc</keyword>
<dbReference type="PANTHER" id="PTHR31286:SF167">
    <property type="entry name" value="OS09G0268800 PROTEIN"/>
    <property type="match status" value="1"/>
</dbReference>
<dbReference type="PANTHER" id="PTHR31286">
    <property type="entry name" value="GLYCINE-RICH CELL WALL STRUCTURAL PROTEIN 1.8-LIKE"/>
    <property type="match status" value="1"/>
</dbReference>
<dbReference type="AlphaFoldDB" id="A0A9Q0IZA1"/>
<dbReference type="GO" id="GO:0003676">
    <property type="term" value="F:nucleic acid binding"/>
    <property type="evidence" value="ECO:0007669"/>
    <property type="project" value="InterPro"/>
</dbReference>
<evidence type="ECO:0000256" key="2">
    <source>
        <dbReference type="SAM" id="MobiDB-lite"/>
    </source>
</evidence>
<dbReference type="Proteomes" id="UP001141552">
    <property type="component" value="Unassembled WGS sequence"/>
</dbReference>
<evidence type="ECO:0000313" key="5">
    <source>
        <dbReference type="Proteomes" id="UP001141552"/>
    </source>
</evidence>
<keyword evidence="1" id="KW-0479">Metal-binding</keyword>
<dbReference type="InterPro" id="IPR001878">
    <property type="entry name" value="Znf_CCHC"/>
</dbReference>
<evidence type="ECO:0000313" key="4">
    <source>
        <dbReference type="EMBL" id="KAJ4822197.1"/>
    </source>
</evidence>
<comment type="caution">
    <text evidence="4">The sequence shown here is derived from an EMBL/GenBank/DDBJ whole genome shotgun (WGS) entry which is preliminary data.</text>
</comment>
<feature type="region of interest" description="Disordered" evidence="2">
    <location>
        <begin position="394"/>
        <end position="414"/>
    </location>
</feature>
<dbReference type="InterPro" id="IPR040256">
    <property type="entry name" value="At4g02000-like"/>
</dbReference>
<name>A0A9Q0IZA1_9ROSI</name>